<comment type="caution">
    <text evidence="3">The sequence shown here is derived from an EMBL/GenBank/DDBJ whole genome shotgun (WGS) entry which is preliminary data.</text>
</comment>
<evidence type="ECO:0008006" key="5">
    <source>
        <dbReference type="Google" id="ProtNLM"/>
    </source>
</evidence>
<dbReference type="SUPFAM" id="SSF51735">
    <property type="entry name" value="NAD(P)-binding Rossmann-fold domains"/>
    <property type="match status" value="1"/>
</dbReference>
<dbReference type="FunFam" id="3.40.50.720:FF:000084">
    <property type="entry name" value="Short-chain dehydrogenase reductase"/>
    <property type="match status" value="1"/>
</dbReference>
<dbReference type="InterPro" id="IPR036291">
    <property type="entry name" value="NAD(P)-bd_dom_sf"/>
</dbReference>
<dbReference type="InterPro" id="IPR002347">
    <property type="entry name" value="SDR_fam"/>
</dbReference>
<evidence type="ECO:0000256" key="1">
    <source>
        <dbReference type="ARBA" id="ARBA00006484"/>
    </source>
</evidence>
<name>A0A2J7YQ70_STRMQ</name>
<dbReference type="GO" id="GO:0016491">
    <property type="term" value="F:oxidoreductase activity"/>
    <property type="evidence" value="ECO:0007669"/>
    <property type="project" value="UniProtKB-KW"/>
</dbReference>
<evidence type="ECO:0000313" key="3">
    <source>
        <dbReference type="EMBL" id="PNG90176.1"/>
    </source>
</evidence>
<evidence type="ECO:0000256" key="2">
    <source>
        <dbReference type="ARBA" id="ARBA00023002"/>
    </source>
</evidence>
<dbReference type="Pfam" id="PF13561">
    <property type="entry name" value="adh_short_C2"/>
    <property type="match status" value="1"/>
</dbReference>
<gene>
    <name evidence="3" type="ORF">SMF913_25641</name>
</gene>
<dbReference type="RefSeq" id="WP_102936036.1">
    <property type="nucleotide sequence ID" value="NZ_LJIW01000002.1"/>
</dbReference>
<reference evidence="3 4" key="1">
    <citation type="submission" date="2015-09" db="EMBL/GenBank/DDBJ databases">
        <title>Genome sequence, genome mining and natural product profiling of a biocontrol bacterium Streptomyces malaysiensis F913.</title>
        <authorList>
            <person name="Xu Y."/>
            <person name="Wei J."/>
            <person name="Xie J."/>
            <person name="Li T."/>
            <person name="Zhou Z."/>
        </authorList>
    </citation>
    <scope>NUCLEOTIDE SEQUENCE [LARGE SCALE GENOMIC DNA]</scope>
    <source>
        <strain evidence="3 4">F913</strain>
    </source>
</reference>
<dbReference type="AlphaFoldDB" id="A0A2J7YQ70"/>
<dbReference type="PANTHER" id="PTHR24321">
    <property type="entry name" value="DEHYDROGENASES, SHORT CHAIN"/>
    <property type="match status" value="1"/>
</dbReference>
<evidence type="ECO:0000313" key="4">
    <source>
        <dbReference type="Proteomes" id="UP000236520"/>
    </source>
</evidence>
<organism evidence="3 4">
    <name type="scientific">Streptomyces malaysiensis</name>
    <dbReference type="NCBI Taxonomy" id="92644"/>
    <lineage>
        <taxon>Bacteria</taxon>
        <taxon>Bacillati</taxon>
        <taxon>Actinomycetota</taxon>
        <taxon>Actinomycetes</taxon>
        <taxon>Kitasatosporales</taxon>
        <taxon>Streptomycetaceae</taxon>
        <taxon>Streptomyces</taxon>
        <taxon>Streptomyces violaceusniger group</taxon>
    </lineage>
</organism>
<dbReference type="PANTHER" id="PTHR24321:SF15">
    <property type="entry name" value="OXIDOREDUCTASE UCPA"/>
    <property type="match status" value="1"/>
</dbReference>
<dbReference type="PRINTS" id="PR00081">
    <property type="entry name" value="GDHRDH"/>
</dbReference>
<dbReference type="CDD" id="cd05233">
    <property type="entry name" value="SDR_c"/>
    <property type="match status" value="1"/>
</dbReference>
<dbReference type="Proteomes" id="UP000236520">
    <property type="component" value="Unassembled WGS sequence"/>
</dbReference>
<accession>A0A2J7YQ70</accession>
<dbReference type="PRINTS" id="PR00080">
    <property type="entry name" value="SDRFAMILY"/>
</dbReference>
<comment type="similarity">
    <text evidence="1">Belongs to the short-chain dehydrogenases/reductases (SDR) family.</text>
</comment>
<sequence>MAGRLADKVALITGIGSGIGRAAAQLFAAEGARVAGCGMRPEGVDETVRLVTEAGGSIVGAAPVDLGEPAAVTAWVDEVVQRFSRIDVLYNNAGSHAMGPFGAAPEEDWRMTMRNDLDPTYLTTRAVWPTMCAQGGGGVIINTASIIASRATAAAMSAHGAAKGAVAALTPHLAVEGGPYGIRVNTLSPGITRTGQTEGLLSDPDNPLVRNQIRLSPLGRVGAPEDVANLALFLASDESSYITGTTIVIDGGQTLSMGMSFEPATAGAGR</sequence>
<keyword evidence="4" id="KW-1185">Reference proteome</keyword>
<protein>
    <recommendedName>
        <fullName evidence="5">SDR family NAD(P)-dependent oxidoreductase</fullName>
    </recommendedName>
</protein>
<dbReference type="Gene3D" id="3.40.50.720">
    <property type="entry name" value="NAD(P)-binding Rossmann-like Domain"/>
    <property type="match status" value="1"/>
</dbReference>
<keyword evidence="2" id="KW-0560">Oxidoreductase</keyword>
<dbReference type="EMBL" id="LJIW01000002">
    <property type="protein sequence ID" value="PNG90176.1"/>
    <property type="molecule type" value="Genomic_DNA"/>
</dbReference>
<proteinExistence type="inferred from homology"/>